<reference evidence="4" key="1">
    <citation type="submission" date="2022-11" db="UniProtKB">
        <authorList>
            <consortium name="WormBaseParasite"/>
        </authorList>
    </citation>
    <scope>IDENTIFICATION</scope>
</reference>
<dbReference type="Pfam" id="PF00078">
    <property type="entry name" value="RVT_1"/>
    <property type="match status" value="1"/>
</dbReference>
<dbReference type="InterPro" id="IPR036397">
    <property type="entry name" value="RNaseH_sf"/>
</dbReference>
<dbReference type="AlphaFoldDB" id="A0A914DEH2"/>
<evidence type="ECO:0000256" key="1">
    <source>
        <dbReference type="SAM" id="MobiDB-lite"/>
    </source>
</evidence>
<organism evidence="3 4">
    <name type="scientific">Acrobeloides nanus</name>
    <dbReference type="NCBI Taxonomy" id="290746"/>
    <lineage>
        <taxon>Eukaryota</taxon>
        <taxon>Metazoa</taxon>
        <taxon>Ecdysozoa</taxon>
        <taxon>Nematoda</taxon>
        <taxon>Chromadorea</taxon>
        <taxon>Rhabditida</taxon>
        <taxon>Tylenchina</taxon>
        <taxon>Cephalobomorpha</taxon>
        <taxon>Cephaloboidea</taxon>
        <taxon>Cephalobidae</taxon>
        <taxon>Acrobeloides</taxon>
    </lineage>
</organism>
<accession>A0A914DEH2</accession>
<evidence type="ECO:0000313" key="3">
    <source>
        <dbReference type="Proteomes" id="UP000887540"/>
    </source>
</evidence>
<keyword evidence="3" id="KW-1185">Reference proteome</keyword>
<dbReference type="WBParaSite" id="ACRNAN_scaffold22965.g18687.t1">
    <property type="protein sequence ID" value="ACRNAN_scaffold22965.g18687.t1"/>
    <property type="gene ID" value="ACRNAN_scaffold22965.g18687"/>
</dbReference>
<dbReference type="GO" id="GO:0003676">
    <property type="term" value="F:nucleic acid binding"/>
    <property type="evidence" value="ECO:0007669"/>
    <property type="project" value="InterPro"/>
</dbReference>
<dbReference type="InterPro" id="IPR043502">
    <property type="entry name" value="DNA/RNA_pol_sf"/>
</dbReference>
<feature type="domain" description="Reverse transcriptase" evidence="2">
    <location>
        <begin position="53"/>
        <end position="156"/>
    </location>
</feature>
<dbReference type="PANTHER" id="PTHR19446">
    <property type="entry name" value="REVERSE TRANSCRIPTASES"/>
    <property type="match status" value="1"/>
</dbReference>
<protein>
    <submittedName>
        <fullName evidence="4">Reverse transcriptase domain-containing protein</fullName>
    </submittedName>
</protein>
<dbReference type="GO" id="GO:0006259">
    <property type="term" value="P:DNA metabolic process"/>
    <property type="evidence" value="ECO:0007669"/>
    <property type="project" value="UniProtKB-ARBA"/>
</dbReference>
<dbReference type="Gene3D" id="3.30.420.10">
    <property type="entry name" value="Ribonuclease H-like superfamily/Ribonuclease H"/>
    <property type="match status" value="1"/>
</dbReference>
<evidence type="ECO:0000259" key="2">
    <source>
        <dbReference type="Pfam" id="PF00078"/>
    </source>
</evidence>
<proteinExistence type="predicted"/>
<feature type="region of interest" description="Disordered" evidence="1">
    <location>
        <begin position="150"/>
        <end position="169"/>
    </location>
</feature>
<dbReference type="Proteomes" id="UP000887540">
    <property type="component" value="Unplaced"/>
</dbReference>
<sequence>MGRNKASCPDGITMTILRNLKEELSPSISLIVNRSILDGEFPTSWNQATVIPIPKAPTSNKPEEYRPIALLPLVSKLAKQYYLQVLYPIVNIKLNQNQFGFRHHRSTTDTLLCFENNVTAGFDLCRKNGKSTKVSSLFFDIRKAFNTVPPPRESYRTPGQETETEKGGSEHLTVATFSTLLVIILDLNPLDYAVWSILEEKECAKPHTPVESLKRTLVKAWDEITVETLAKIVNNFPKRLKACIEANGGHFK</sequence>
<evidence type="ECO:0000313" key="4">
    <source>
        <dbReference type="WBParaSite" id="ACRNAN_scaffold22965.g18687.t1"/>
    </source>
</evidence>
<dbReference type="InterPro" id="IPR000477">
    <property type="entry name" value="RT_dom"/>
</dbReference>
<name>A0A914DEH2_9BILA</name>
<dbReference type="SUPFAM" id="SSF56672">
    <property type="entry name" value="DNA/RNA polymerases"/>
    <property type="match status" value="1"/>
</dbReference>